<dbReference type="Gene3D" id="3.40.50.720">
    <property type="entry name" value="NAD(P)-binding Rossmann-like Domain"/>
    <property type="match status" value="1"/>
</dbReference>
<dbReference type="InterPro" id="IPR045312">
    <property type="entry name" value="PCBER-like"/>
</dbReference>
<dbReference type="GO" id="GO:0009807">
    <property type="term" value="P:lignan biosynthetic process"/>
    <property type="evidence" value="ECO:0000318"/>
    <property type="project" value="GO_Central"/>
</dbReference>
<dbReference type="STRING" id="4432.A0A1U8BCY3"/>
<dbReference type="RefSeq" id="XP_010274481.1">
    <property type="nucleotide sequence ID" value="XM_010276179.2"/>
</dbReference>
<dbReference type="Gene3D" id="3.90.25.10">
    <property type="entry name" value="UDP-galactose 4-epimerase, domain 1"/>
    <property type="match status" value="1"/>
</dbReference>
<evidence type="ECO:0000313" key="5">
    <source>
        <dbReference type="RefSeq" id="XP_010274481.1"/>
    </source>
</evidence>
<accession>A0A1U8BCY3</accession>
<reference evidence="5" key="1">
    <citation type="submission" date="2025-08" db="UniProtKB">
        <authorList>
            <consortium name="RefSeq"/>
        </authorList>
    </citation>
    <scope>IDENTIFICATION</scope>
</reference>
<keyword evidence="2" id="KW-0560">Oxidoreductase</keyword>
<proteinExistence type="predicted"/>
<keyword evidence="4" id="KW-1185">Reference proteome</keyword>
<dbReference type="InParanoid" id="A0A1U8BCY3"/>
<protein>
    <submittedName>
        <fullName evidence="5">Isoeugenol synthase 1-like</fullName>
    </submittedName>
</protein>
<dbReference type="AlphaFoldDB" id="A0A1U8BCY3"/>
<name>A0A1U8BCY3_NELNU</name>
<evidence type="ECO:0000259" key="3">
    <source>
        <dbReference type="Pfam" id="PF05368"/>
    </source>
</evidence>
<sequence>MAGERSKILIFGGTGYLGMYMVKASVSMGHPTHVYARPITPGTISSKQEQQHRELESMGVTIFQGDLDEHEKLVQVIRQVDVVISTLPVPQYLQQIKIINAIKEAGNIKRFVPSEYGNEADRVTALPPFQAILDNKKKIRRATEAAGIPYTFVSANSLAAYFIDYLLHPHEQREEVTVYGSGKAKAVLNFEEDVATYTIKAATDPRTRHRLMIIRPPGNIITQLELISAWENKSGRSLRKVHIPGEELMKLSETLPHPDNVPVSILHNIFAVGAQLIFELREDDLEASNLFPDYQYTSVDRLLDICVVNAPKPKLSTFG</sequence>
<evidence type="ECO:0000256" key="1">
    <source>
        <dbReference type="ARBA" id="ARBA00022857"/>
    </source>
</evidence>
<dbReference type="InterPro" id="IPR050608">
    <property type="entry name" value="NmrA-type/Isoflavone_red_sf"/>
</dbReference>
<dbReference type="PANTHER" id="PTHR43349:SF43">
    <property type="entry name" value="ISOEUGENOL SYNTHASE 1-LIKE"/>
    <property type="match status" value="1"/>
</dbReference>
<dbReference type="GeneID" id="104609789"/>
<dbReference type="SUPFAM" id="SSF51735">
    <property type="entry name" value="NAD(P)-binding Rossmann-fold domains"/>
    <property type="match status" value="1"/>
</dbReference>
<evidence type="ECO:0000313" key="4">
    <source>
        <dbReference type="Proteomes" id="UP000189703"/>
    </source>
</evidence>
<keyword evidence="1" id="KW-0521">NADP</keyword>
<feature type="domain" description="NmrA-like" evidence="3">
    <location>
        <begin position="5"/>
        <end position="300"/>
    </location>
</feature>
<organism evidence="4 5">
    <name type="scientific">Nelumbo nucifera</name>
    <name type="common">Sacred lotus</name>
    <dbReference type="NCBI Taxonomy" id="4432"/>
    <lineage>
        <taxon>Eukaryota</taxon>
        <taxon>Viridiplantae</taxon>
        <taxon>Streptophyta</taxon>
        <taxon>Embryophyta</taxon>
        <taxon>Tracheophyta</taxon>
        <taxon>Spermatophyta</taxon>
        <taxon>Magnoliopsida</taxon>
        <taxon>Proteales</taxon>
        <taxon>Nelumbonaceae</taxon>
        <taxon>Nelumbo</taxon>
    </lineage>
</organism>
<dbReference type="OMA" id="YFLRPRQ"/>
<dbReference type="CDD" id="cd05259">
    <property type="entry name" value="PCBER_SDR_a"/>
    <property type="match status" value="1"/>
</dbReference>
<gene>
    <name evidence="5" type="primary">LOC104609789</name>
</gene>
<dbReference type="InterPro" id="IPR008030">
    <property type="entry name" value="NmrA-like"/>
</dbReference>
<dbReference type="GO" id="GO:0050664">
    <property type="term" value="F:oxidoreductase activity, acting on NAD(P)H, oxygen as acceptor"/>
    <property type="evidence" value="ECO:0000318"/>
    <property type="project" value="GO_Central"/>
</dbReference>
<dbReference type="PANTHER" id="PTHR43349">
    <property type="entry name" value="PINORESINOL REDUCTASE-RELATED"/>
    <property type="match status" value="1"/>
</dbReference>
<evidence type="ECO:0000256" key="2">
    <source>
        <dbReference type="ARBA" id="ARBA00023002"/>
    </source>
</evidence>
<dbReference type="Proteomes" id="UP000189703">
    <property type="component" value="Unplaced"/>
</dbReference>
<dbReference type="InterPro" id="IPR036291">
    <property type="entry name" value="NAD(P)-bd_dom_sf"/>
</dbReference>
<dbReference type="Pfam" id="PF05368">
    <property type="entry name" value="NmrA"/>
    <property type="match status" value="1"/>
</dbReference>
<dbReference type="eggNOG" id="ENOG502QU4V">
    <property type="taxonomic scope" value="Eukaryota"/>
</dbReference>
<dbReference type="OrthoDB" id="419598at2759"/>
<dbReference type="KEGG" id="nnu:104609789"/>